<protein>
    <submittedName>
        <fullName evidence="3">Amidohydrolase 1</fullName>
    </submittedName>
</protein>
<dbReference type="PANTHER" id="PTHR43668">
    <property type="entry name" value="ALLANTOINASE"/>
    <property type="match status" value="1"/>
</dbReference>
<feature type="region of interest" description="Disordered" evidence="1">
    <location>
        <begin position="51"/>
        <end position="88"/>
    </location>
</feature>
<accession>A0A8H4IUZ6</accession>
<dbReference type="EMBL" id="WWBZ02000033">
    <property type="protein sequence ID" value="KAF4306829.1"/>
    <property type="molecule type" value="Genomic_DNA"/>
</dbReference>
<sequence length="355" mass="38809">MLIILDNEKELKPLVEAGVRGSKGFLIDSGIDEFPALGPSDIEKALLELANSPHHRHVPRRNGPSQRHPRRRERRPHPGPAHQLPDLPRHAPAALETYAIEEILSLAHVAPRLDLHIVHLSAMQGIPTLQEARARGVRITAETCFHYLSLAAEGVEEGDTQYKCSSPTREQANQEGLWVELQRRGSVIRSVVSDHSPCTLDSKLLPQSRPVEPHSVEGQESDFFSAWGGISGLGLGLGLGLSILWTEGEKRGLGIEDVVRLTSKNTAEQVGLDSKGDIAVGYDSDIVVFDDEATFVVGPSTMQFRHKISPYETKTLKGVVTETWLRGEKVYTKSEDLLQEAPSAGGAKAGLKTAF</sequence>
<dbReference type="Proteomes" id="UP000572817">
    <property type="component" value="Unassembled WGS sequence"/>
</dbReference>
<dbReference type="InterPro" id="IPR032466">
    <property type="entry name" value="Metal_Hydrolase"/>
</dbReference>
<dbReference type="GO" id="GO:0006145">
    <property type="term" value="P:purine nucleobase catabolic process"/>
    <property type="evidence" value="ECO:0007669"/>
    <property type="project" value="TreeGrafter"/>
</dbReference>
<dbReference type="InterPro" id="IPR006680">
    <property type="entry name" value="Amidohydro-rel"/>
</dbReference>
<dbReference type="GO" id="GO:0004038">
    <property type="term" value="F:allantoinase activity"/>
    <property type="evidence" value="ECO:0007669"/>
    <property type="project" value="TreeGrafter"/>
</dbReference>
<feature type="domain" description="Amidohydrolase-related" evidence="2">
    <location>
        <begin position="248"/>
        <end position="329"/>
    </location>
</feature>
<dbReference type="InterPro" id="IPR050138">
    <property type="entry name" value="DHOase/Allantoinase_Hydrolase"/>
</dbReference>
<dbReference type="AlphaFoldDB" id="A0A8H4IUZ6"/>
<dbReference type="PANTHER" id="PTHR43668:SF2">
    <property type="entry name" value="ALLANTOINASE"/>
    <property type="match status" value="1"/>
</dbReference>
<gene>
    <name evidence="3" type="ORF">GTA08_BOTSDO05914</name>
</gene>
<dbReference type="SUPFAM" id="SSF51556">
    <property type="entry name" value="Metallo-dependent hydrolases"/>
    <property type="match status" value="1"/>
</dbReference>
<evidence type="ECO:0000259" key="2">
    <source>
        <dbReference type="Pfam" id="PF01979"/>
    </source>
</evidence>
<proteinExistence type="predicted"/>
<dbReference type="GO" id="GO:0005737">
    <property type="term" value="C:cytoplasm"/>
    <property type="evidence" value="ECO:0007669"/>
    <property type="project" value="TreeGrafter"/>
</dbReference>
<dbReference type="Pfam" id="PF01979">
    <property type="entry name" value="Amidohydro_1"/>
    <property type="match status" value="1"/>
</dbReference>
<evidence type="ECO:0000313" key="4">
    <source>
        <dbReference type="Proteomes" id="UP000572817"/>
    </source>
</evidence>
<evidence type="ECO:0000256" key="1">
    <source>
        <dbReference type="SAM" id="MobiDB-lite"/>
    </source>
</evidence>
<dbReference type="OrthoDB" id="10258955at2759"/>
<organism evidence="3 4">
    <name type="scientific">Botryosphaeria dothidea</name>
    <dbReference type="NCBI Taxonomy" id="55169"/>
    <lineage>
        <taxon>Eukaryota</taxon>
        <taxon>Fungi</taxon>
        <taxon>Dikarya</taxon>
        <taxon>Ascomycota</taxon>
        <taxon>Pezizomycotina</taxon>
        <taxon>Dothideomycetes</taxon>
        <taxon>Dothideomycetes incertae sedis</taxon>
        <taxon>Botryosphaeriales</taxon>
        <taxon>Botryosphaeriaceae</taxon>
        <taxon>Botryosphaeria</taxon>
    </lineage>
</organism>
<comment type="caution">
    <text evidence="3">The sequence shown here is derived from an EMBL/GenBank/DDBJ whole genome shotgun (WGS) entry which is preliminary data.</text>
</comment>
<name>A0A8H4IUZ6_9PEZI</name>
<dbReference type="Gene3D" id="3.20.20.140">
    <property type="entry name" value="Metal-dependent hydrolases"/>
    <property type="match status" value="1"/>
</dbReference>
<keyword evidence="4" id="KW-1185">Reference proteome</keyword>
<feature type="compositionally biased region" description="Basic residues" evidence="1">
    <location>
        <begin position="67"/>
        <end position="77"/>
    </location>
</feature>
<reference evidence="3" key="1">
    <citation type="submission" date="2020-04" db="EMBL/GenBank/DDBJ databases">
        <title>Genome Assembly and Annotation of Botryosphaeria dothidea sdau 11-99, a Latent Pathogen of Apple Fruit Ring Rot in China.</title>
        <authorList>
            <person name="Yu C."/>
            <person name="Diao Y."/>
            <person name="Lu Q."/>
            <person name="Zhao J."/>
            <person name="Cui S."/>
            <person name="Peng C."/>
            <person name="He B."/>
            <person name="Liu H."/>
        </authorList>
    </citation>
    <scope>NUCLEOTIDE SEQUENCE [LARGE SCALE GENOMIC DNA]</scope>
    <source>
        <strain evidence="3">Sdau11-99</strain>
    </source>
</reference>
<dbReference type="InterPro" id="IPR011059">
    <property type="entry name" value="Metal-dep_hydrolase_composite"/>
</dbReference>
<evidence type="ECO:0000313" key="3">
    <source>
        <dbReference type="EMBL" id="KAF4306829.1"/>
    </source>
</evidence>
<dbReference type="SUPFAM" id="SSF51338">
    <property type="entry name" value="Composite domain of metallo-dependent hydrolases"/>
    <property type="match status" value="1"/>
</dbReference>